<feature type="non-terminal residue" evidence="1">
    <location>
        <position position="63"/>
    </location>
</feature>
<keyword evidence="2" id="KW-1185">Reference proteome</keyword>
<dbReference type="EMBL" id="MDYQ01000275">
    <property type="protein sequence ID" value="PRP77181.1"/>
    <property type="molecule type" value="Genomic_DNA"/>
</dbReference>
<proteinExistence type="predicted"/>
<gene>
    <name evidence="1" type="ORF">PROFUN_13367</name>
</gene>
<dbReference type="AlphaFoldDB" id="A0A2P6MZP8"/>
<sequence>MAVRAGRCNGLSAKWTCYQKLHCLYSLPQPPALLLIPKVTHLATGMNSSNQGVRPFLTHITLT</sequence>
<name>A0A2P6MZP8_9EUKA</name>
<reference evidence="1 2" key="1">
    <citation type="journal article" date="2018" name="Genome Biol. Evol.">
        <title>Multiple Roots of Fruiting Body Formation in Amoebozoa.</title>
        <authorList>
            <person name="Hillmann F."/>
            <person name="Forbes G."/>
            <person name="Novohradska S."/>
            <person name="Ferling I."/>
            <person name="Riege K."/>
            <person name="Groth M."/>
            <person name="Westermann M."/>
            <person name="Marz M."/>
            <person name="Spaller T."/>
            <person name="Winckler T."/>
            <person name="Schaap P."/>
            <person name="Glockner G."/>
        </authorList>
    </citation>
    <scope>NUCLEOTIDE SEQUENCE [LARGE SCALE GENOMIC DNA]</scope>
    <source>
        <strain evidence="1 2">Jena</strain>
    </source>
</reference>
<organism evidence="1 2">
    <name type="scientific">Planoprotostelium fungivorum</name>
    <dbReference type="NCBI Taxonomy" id="1890364"/>
    <lineage>
        <taxon>Eukaryota</taxon>
        <taxon>Amoebozoa</taxon>
        <taxon>Evosea</taxon>
        <taxon>Variosea</taxon>
        <taxon>Cavosteliida</taxon>
        <taxon>Cavosteliaceae</taxon>
        <taxon>Planoprotostelium</taxon>
    </lineage>
</organism>
<accession>A0A2P6MZP8</accession>
<comment type="caution">
    <text evidence="1">The sequence shown here is derived from an EMBL/GenBank/DDBJ whole genome shotgun (WGS) entry which is preliminary data.</text>
</comment>
<protein>
    <submittedName>
        <fullName evidence="1">Uncharacterized protein</fullName>
    </submittedName>
</protein>
<evidence type="ECO:0000313" key="2">
    <source>
        <dbReference type="Proteomes" id="UP000241769"/>
    </source>
</evidence>
<dbReference type="InParanoid" id="A0A2P6MZP8"/>
<evidence type="ECO:0000313" key="1">
    <source>
        <dbReference type="EMBL" id="PRP77181.1"/>
    </source>
</evidence>
<dbReference type="Proteomes" id="UP000241769">
    <property type="component" value="Unassembled WGS sequence"/>
</dbReference>